<reference evidence="1" key="2">
    <citation type="submission" date="2006-05" db="EMBL/GenBank/DDBJ databases">
        <title>Sequencing of the draft genome and assembly of Desulfuromonas acetoxidans DSM 684.</title>
        <authorList>
            <consortium name="US DOE Joint Genome Institute (JGI-PGF)"/>
            <person name="Copeland A."/>
            <person name="Lucas S."/>
            <person name="Lapidus A."/>
            <person name="Barry K."/>
            <person name="Detter J.C."/>
            <person name="Glavina del Rio T."/>
            <person name="Hammon N."/>
            <person name="Israni S."/>
            <person name="Dalin E."/>
            <person name="Tice H."/>
            <person name="Bruce D."/>
            <person name="Pitluck S."/>
            <person name="Richardson P."/>
        </authorList>
    </citation>
    <scope>NUCLEOTIDE SEQUENCE [LARGE SCALE GENOMIC DNA]</scope>
    <source>
        <strain evidence="1">DSM 684</strain>
    </source>
</reference>
<evidence type="ECO:0000313" key="1">
    <source>
        <dbReference type="EMBL" id="EAT15834.1"/>
    </source>
</evidence>
<comment type="caution">
    <text evidence="1">The sequence shown here is derived from an EMBL/GenBank/DDBJ whole genome shotgun (WGS) entry which is preliminary data.</text>
</comment>
<proteinExistence type="predicted"/>
<protein>
    <submittedName>
        <fullName evidence="1">Uncharacterized protein</fullName>
    </submittedName>
</protein>
<gene>
    <name evidence="1" type="ORF">Dace_2534</name>
</gene>
<keyword evidence="2" id="KW-1185">Reference proteome</keyword>
<evidence type="ECO:0000313" key="2">
    <source>
        <dbReference type="Proteomes" id="UP000005695"/>
    </source>
</evidence>
<sequence length="152" mass="17167">MTTALPIQFTSEFTTVPLLSASPRPTASGRHGLSRSERGMIKNAVVGIVQQQRSVLNMLCGHGEISEETIETLVGEEGYFGPESCAQRMVEQLTQLMQRDLEFSSLIANEVIDCCRRFQYGNGHELSRLSEETFQRIYEKITQRWIELPQNG</sequence>
<dbReference type="RefSeq" id="WP_006000336.1">
    <property type="nucleotide sequence ID" value="NZ_AAEW02000008.1"/>
</dbReference>
<dbReference type="AlphaFoldDB" id="Q1JZQ8"/>
<reference evidence="1" key="1">
    <citation type="submission" date="2006-05" db="EMBL/GenBank/DDBJ databases">
        <title>Annotation of the draft genome assembly of Desulfuromonas acetoxidans DSM 684.</title>
        <authorList>
            <consortium name="US DOE Joint Genome Institute (JGI-ORNL)"/>
            <person name="Larimer F."/>
            <person name="Land M."/>
            <person name="Hauser L."/>
        </authorList>
    </citation>
    <scope>NUCLEOTIDE SEQUENCE [LARGE SCALE GENOMIC DNA]</scope>
    <source>
        <strain evidence="1">DSM 684</strain>
    </source>
</reference>
<dbReference type="EMBL" id="AAEW02000008">
    <property type="protein sequence ID" value="EAT15834.1"/>
    <property type="molecule type" value="Genomic_DNA"/>
</dbReference>
<name>Q1JZQ8_DESA6</name>
<accession>Q1JZQ8</accession>
<organism evidence="1 2">
    <name type="scientific">Desulfuromonas acetoxidans (strain DSM 684 / 11070)</name>
    <dbReference type="NCBI Taxonomy" id="281689"/>
    <lineage>
        <taxon>Bacteria</taxon>
        <taxon>Pseudomonadati</taxon>
        <taxon>Thermodesulfobacteriota</taxon>
        <taxon>Desulfuromonadia</taxon>
        <taxon>Desulfuromonadales</taxon>
        <taxon>Desulfuromonadaceae</taxon>
        <taxon>Desulfuromonas</taxon>
    </lineage>
</organism>
<dbReference type="Proteomes" id="UP000005695">
    <property type="component" value="Unassembled WGS sequence"/>
</dbReference>